<name>A0A0R1VBD7_9LACO</name>
<evidence type="ECO:0000313" key="1">
    <source>
        <dbReference type="EMBL" id="KRM01371.1"/>
    </source>
</evidence>
<dbReference type="Proteomes" id="UP000051739">
    <property type="component" value="Unassembled WGS sequence"/>
</dbReference>
<proteinExistence type="predicted"/>
<organism evidence="1 2">
    <name type="scientific">Limosilactobacillus gastricus DSM 16045</name>
    <dbReference type="NCBI Taxonomy" id="1423749"/>
    <lineage>
        <taxon>Bacteria</taxon>
        <taxon>Bacillati</taxon>
        <taxon>Bacillota</taxon>
        <taxon>Bacilli</taxon>
        <taxon>Lactobacillales</taxon>
        <taxon>Lactobacillaceae</taxon>
        <taxon>Limosilactobacillus</taxon>
    </lineage>
</organism>
<reference evidence="1 2" key="1">
    <citation type="journal article" date="2015" name="Genome Announc.">
        <title>Expanding the biotechnology potential of lactobacilli through comparative genomics of 213 strains and associated genera.</title>
        <authorList>
            <person name="Sun Z."/>
            <person name="Harris H.M."/>
            <person name="McCann A."/>
            <person name="Guo C."/>
            <person name="Argimon S."/>
            <person name="Zhang W."/>
            <person name="Yang X."/>
            <person name="Jeffery I.B."/>
            <person name="Cooney J.C."/>
            <person name="Kagawa T.F."/>
            <person name="Liu W."/>
            <person name="Song Y."/>
            <person name="Salvetti E."/>
            <person name="Wrobel A."/>
            <person name="Rasinkangas P."/>
            <person name="Parkhill J."/>
            <person name="Rea M.C."/>
            <person name="O'Sullivan O."/>
            <person name="Ritari J."/>
            <person name="Douillard F.P."/>
            <person name="Paul Ross R."/>
            <person name="Yang R."/>
            <person name="Briner A.E."/>
            <person name="Felis G.E."/>
            <person name="de Vos W.M."/>
            <person name="Barrangou R."/>
            <person name="Klaenhammer T.R."/>
            <person name="Caufield P.W."/>
            <person name="Cui Y."/>
            <person name="Zhang H."/>
            <person name="O'Toole P.W."/>
        </authorList>
    </citation>
    <scope>NUCLEOTIDE SEQUENCE [LARGE SCALE GENOMIC DNA]</scope>
    <source>
        <strain evidence="1 2">DSM 16045</strain>
    </source>
</reference>
<sequence length="87" mass="9819">MEERFKQEIVKHLKANDSVGLEHLMVNIKATLMTGAIMNVIHEWLSSGMIYNGAYLAKVIESGFDQLVTQVGDDSWQTFYKGKVLSN</sequence>
<gene>
    <name evidence="1" type="ORF">FC60_GL000628</name>
</gene>
<keyword evidence="2" id="KW-1185">Reference proteome</keyword>
<comment type="caution">
    <text evidence="1">The sequence shown here is derived from an EMBL/GenBank/DDBJ whole genome shotgun (WGS) entry which is preliminary data.</text>
</comment>
<accession>A0A0R1VBD7</accession>
<protein>
    <submittedName>
        <fullName evidence="1">Uncharacterized protein</fullName>
    </submittedName>
</protein>
<dbReference type="PATRIC" id="fig|1423749.3.peg.632"/>
<dbReference type="EMBL" id="AZFN01000018">
    <property type="protein sequence ID" value="KRM01371.1"/>
    <property type="molecule type" value="Genomic_DNA"/>
</dbReference>
<dbReference type="AlphaFoldDB" id="A0A0R1VBD7"/>
<evidence type="ECO:0000313" key="2">
    <source>
        <dbReference type="Proteomes" id="UP000051739"/>
    </source>
</evidence>